<evidence type="ECO:0000256" key="2">
    <source>
        <dbReference type="ARBA" id="ARBA00022723"/>
    </source>
</evidence>
<dbReference type="GO" id="GO:0046872">
    <property type="term" value="F:metal ion binding"/>
    <property type="evidence" value="ECO:0007669"/>
    <property type="project" value="UniProtKB-KW"/>
</dbReference>
<reference evidence="6" key="1">
    <citation type="journal article" date="2015" name="PeerJ">
        <title>First genomic representation of candidate bacterial phylum KSB3 points to enhanced environmental sensing as a trigger of wastewater bulking.</title>
        <authorList>
            <person name="Sekiguchi Y."/>
            <person name="Ohashi A."/>
            <person name="Parks D.H."/>
            <person name="Yamauchi T."/>
            <person name="Tyson G.W."/>
            <person name="Hugenholtz P."/>
        </authorList>
    </citation>
    <scope>NUCLEOTIDE SEQUENCE [LARGE SCALE GENOMIC DNA]</scope>
</reference>
<organism evidence="6">
    <name type="scientific">Vecturithrix granuli</name>
    <dbReference type="NCBI Taxonomy" id="1499967"/>
    <lineage>
        <taxon>Bacteria</taxon>
        <taxon>Candidatus Moduliflexota</taxon>
        <taxon>Candidatus Vecturitrichia</taxon>
        <taxon>Candidatus Vecturitrichales</taxon>
        <taxon>Candidatus Vecturitrichaceae</taxon>
        <taxon>Candidatus Vecturithrix</taxon>
    </lineage>
</organism>
<dbReference type="PROSITE" id="PS01053">
    <property type="entry name" value="ARGINASE_1"/>
    <property type="match status" value="1"/>
</dbReference>
<sequence>MPKQFFCAREELETSRVALLGIPFDATSSFRPGSRFAPDHIRLYSEGIESYSPYQHKDLAECAFTDAGNIDLTISNFSVLREAVHTQVIHDLSSEKKVLALGGEHLISLPVAAAYAESYPDLKLIHLDAHADLREDYLGEKYSHATVIRRISEIIGTENIYQFGIRSGTREEFAFGDQATHFYPFSLNPAIIQTVVEQLQGSPVYLTLDLDVLDPAYFPGTGTPEPGGVSFQELLQALLLFEQLKLVGADIVELCPAYDRSDVSTITAIKLVRELLLMLDE</sequence>
<keyword evidence="3 5" id="KW-0378">Hydrolase</keyword>
<feature type="binding site" evidence="4">
    <location>
        <position position="128"/>
    </location>
    <ligand>
        <name>Mn(2+)</name>
        <dbReference type="ChEBI" id="CHEBI:29035"/>
        <label>1</label>
    </ligand>
</feature>
<dbReference type="STRING" id="1499967.U27_05354"/>
<dbReference type="InterPro" id="IPR005925">
    <property type="entry name" value="Agmatinase-rel"/>
</dbReference>
<dbReference type="InterPro" id="IPR006035">
    <property type="entry name" value="Ureohydrolase"/>
</dbReference>
<accession>A0A081C1C5</accession>
<evidence type="ECO:0000256" key="5">
    <source>
        <dbReference type="RuleBase" id="RU003684"/>
    </source>
</evidence>
<dbReference type="Gene3D" id="3.40.800.10">
    <property type="entry name" value="Ureohydrolase domain"/>
    <property type="match status" value="1"/>
</dbReference>
<dbReference type="EMBL" id="DF820467">
    <property type="protein sequence ID" value="GAK58380.1"/>
    <property type="molecule type" value="Genomic_DNA"/>
</dbReference>
<comment type="cofactor">
    <cofactor evidence="4">
        <name>Mn(2+)</name>
        <dbReference type="ChEBI" id="CHEBI:29035"/>
    </cofactor>
    <text evidence="4">Binds 2 manganese ions per subunit.</text>
</comment>
<dbReference type="PANTHER" id="PTHR11358">
    <property type="entry name" value="ARGINASE/AGMATINASE"/>
    <property type="match status" value="1"/>
</dbReference>
<keyword evidence="7" id="KW-1185">Reference proteome</keyword>
<dbReference type="GO" id="GO:0008783">
    <property type="term" value="F:agmatinase activity"/>
    <property type="evidence" value="ECO:0007669"/>
    <property type="project" value="TreeGrafter"/>
</dbReference>
<feature type="binding site" evidence="4">
    <location>
        <position position="130"/>
    </location>
    <ligand>
        <name>Mn(2+)</name>
        <dbReference type="ChEBI" id="CHEBI:29035"/>
        <label>1</label>
    </ligand>
</feature>
<protein>
    <submittedName>
        <fullName evidence="6">Agmatinase</fullName>
    </submittedName>
</protein>
<evidence type="ECO:0000256" key="4">
    <source>
        <dbReference type="PIRSR" id="PIRSR036979-1"/>
    </source>
</evidence>
<dbReference type="AlphaFoldDB" id="A0A081C1C5"/>
<keyword evidence="2 4" id="KW-0479">Metal-binding</keyword>
<feature type="binding site" evidence="4">
    <location>
        <position position="105"/>
    </location>
    <ligand>
        <name>Mn(2+)</name>
        <dbReference type="ChEBI" id="CHEBI:29035"/>
        <label>1</label>
    </ligand>
</feature>
<dbReference type="NCBIfam" id="TIGR01230">
    <property type="entry name" value="agmatinase"/>
    <property type="match status" value="1"/>
</dbReference>
<dbReference type="InterPro" id="IPR023696">
    <property type="entry name" value="Ureohydrolase_dom_sf"/>
</dbReference>
<keyword evidence="4" id="KW-0464">Manganese</keyword>
<gene>
    <name evidence="6" type="ORF">U27_05354</name>
</gene>
<dbReference type="HOGENOM" id="CLU_039478_0_2_0"/>
<dbReference type="GO" id="GO:0033389">
    <property type="term" value="P:putrescine biosynthetic process from arginine, via agmatine"/>
    <property type="evidence" value="ECO:0007669"/>
    <property type="project" value="TreeGrafter"/>
</dbReference>
<comment type="similarity">
    <text evidence="1">Belongs to the arginase family. Agmatinase subfamily.</text>
</comment>
<evidence type="ECO:0000256" key="1">
    <source>
        <dbReference type="ARBA" id="ARBA00009227"/>
    </source>
</evidence>
<dbReference type="PANTHER" id="PTHR11358:SF26">
    <property type="entry name" value="GUANIDINO ACID HYDROLASE, MITOCHONDRIAL"/>
    <property type="match status" value="1"/>
</dbReference>
<evidence type="ECO:0000313" key="6">
    <source>
        <dbReference type="EMBL" id="GAK58380.1"/>
    </source>
</evidence>
<feature type="binding site" evidence="4">
    <location>
        <position position="209"/>
    </location>
    <ligand>
        <name>Mn(2+)</name>
        <dbReference type="ChEBI" id="CHEBI:29035"/>
        <label>1</label>
    </ligand>
</feature>
<proteinExistence type="inferred from homology"/>
<dbReference type="InterPro" id="IPR020855">
    <property type="entry name" value="Ureohydrolase_Mn_BS"/>
</dbReference>
<dbReference type="PROSITE" id="PS51409">
    <property type="entry name" value="ARGINASE_2"/>
    <property type="match status" value="1"/>
</dbReference>
<dbReference type="eggNOG" id="COG0010">
    <property type="taxonomic scope" value="Bacteria"/>
</dbReference>
<evidence type="ECO:0000256" key="3">
    <source>
        <dbReference type="ARBA" id="ARBA00022801"/>
    </source>
</evidence>
<feature type="binding site" evidence="4">
    <location>
        <position position="211"/>
    </location>
    <ligand>
        <name>Mn(2+)</name>
        <dbReference type="ChEBI" id="CHEBI:29035"/>
        <label>1</label>
    </ligand>
</feature>
<dbReference type="CDD" id="cd11593">
    <property type="entry name" value="Agmatinase-like_2"/>
    <property type="match status" value="1"/>
</dbReference>
<feature type="binding site" evidence="4">
    <location>
        <position position="132"/>
    </location>
    <ligand>
        <name>Mn(2+)</name>
        <dbReference type="ChEBI" id="CHEBI:29035"/>
        <label>1</label>
    </ligand>
</feature>
<evidence type="ECO:0000313" key="7">
    <source>
        <dbReference type="Proteomes" id="UP000030661"/>
    </source>
</evidence>
<name>A0A081C1C5_VECG1</name>
<dbReference type="SUPFAM" id="SSF52768">
    <property type="entry name" value="Arginase/deacetylase"/>
    <property type="match status" value="1"/>
</dbReference>
<dbReference type="Proteomes" id="UP000030661">
    <property type="component" value="Unassembled WGS sequence"/>
</dbReference>
<dbReference type="PIRSF" id="PIRSF036979">
    <property type="entry name" value="Arginase"/>
    <property type="match status" value="1"/>
</dbReference>
<dbReference type="Pfam" id="PF00491">
    <property type="entry name" value="Arginase"/>
    <property type="match status" value="1"/>
</dbReference>